<sequence>MSLKGYKKWIFHGECTPSGASSTINSGYPYSCYRQYVREDDMEGMLRDAFNMWSKGFQSCPPNYVTSDDYNIGGNTFTEMGRSVPDEQPNEEAAKFYTLLDRWICNIVHVKRY</sequence>
<proteinExistence type="predicted"/>
<name>A0A2P5XJS7_GOSBA</name>
<evidence type="ECO:0000313" key="1">
    <source>
        <dbReference type="EMBL" id="PPS03606.1"/>
    </source>
</evidence>
<dbReference type="AlphaFoldDB" id="A0A2P5XJS7"/>
<accession>A0A2P5XJS7</accession>
<organism evidence="1 2">
    <name type="scientific">Gossypium barbadense</name>
    <name type="common">Sea Island cotton</name>
    <name type="synonym">Hibiscus barbadensis</name>
    <dbReference type="NCBI Taxonomy" id="3634"/>
    <lineage>
        <taxon>Eukaryota</taxon>
        <taxon>Viridiplantae</taxon>
        <taxon>Streptophyta</taxon>
        <taxon>Embryophyta</taxon>
        <taxon>Tracheophyta</taxon>
        <taxon>Spermatophyta</taxon>
        <taxon>Magnoliopsida</taxon>
        <taxon>eudicotyledons</taxon>
        <taxon>Gunneridae</taxon>
        <taxon>Pentapetalae</taxon>
        <taxon>rosids</taxon>
        <taxon>malvids</taxon>
        <taxon>Malvales</taxon>
        <taxon>Malvaceae</taxon>
        <taxon>Malvoideae</taxon>
        <taxon>Gossypium</taxon>
    </lineage>
</organism>
<gene>
    <name evidence="1" type="ORF">GOBAR_AA17052</name>
</gene>
<reference evidence="1 2" key="1">
    <citation type="submission" date="2015-01" db="EMBL/GenBank/DDBJ databases">
        <title>Genome of allotetraploid Gossypium barbadense reveals genomic plasticity and fiber elongation in cotton evolution.</title>
        <authorList>
            <person name="Chen X."/>
            <person name="Liu X."/>
            <person name="Zhao B."/>
            <person name="Zheng H."/>
            <person name="Hu Y."/>
            <person name="Lu G."/>
            <person name="Yang C."/>
            <person name="Chen J."/>
            <person name="Shan C."/>
            <person name="Zhang L."/>
            <person name="Zhou Y."/>
            <person name="Wang L."/>
            <person name="Guo W."/>
            <person name="Bai Y."/>
            <person name="Ruan J."/>
            <person name="Shangguan X."/>
            <person name="Mao Y."/>
            <person name="Jiang J."/>
            <person name="Zhu Y."/>
            <person name="Lei J."/>
            <person name="Kang H."/>
            <person name="Chen S."/>
            <person name="He X."/>
            <person name="Wang R."/>
            <person name="Wang Y."/>
            <person name="Chen J."/>
            <person name="Wang L."/>
            <person name="Yu S."/>
            <person name="Wang B."/>
            <person name="Wei J."/>
            <person name="Song S."/>
            <person name="Lu X."/>
            <person name="Gao Z."/>
            <person name="Gu W."/>
            <person name="Deng X."/>
            <person name="Ma D."/>
            <person name="Wang S."/>
            <person name="Liang W."/>
            <person name="Fang L."/>
            <person name="Cai C."/>
            <person name="Zhu X."/>
            <person name="Zhou B."/>
            <person name="Zhang Y."/>
            <person name="Chen Z."/>
            <person name="Xu S."/>
            <person name="Zhu R."/>
            <person name="Wang S."/>
            <person name="Zhang T."/>
            <person name="Zhao G."/>
        </authorList>
    </citation>
    <scope>NUCLEOTIDE SEQUENCE [LARGE SCALE GENOMIC DNA]</scope>
    <source>
        <strain evidence="2">cv. Xinhai21</strain>
        <tissue evidence="1">Leaf</tissue>
    </source>
</reference>
<dbReference type="Proteomes" id="UP000239757">
    <property type="component" value="Unassembled WGS sequence"/>
</dbReference>
<evidence type="ECO:0000313" key="2">
    <source>
        <dbReference type="Proteomes" id="UP000239757"/>
    </source>
</evidence>
<dbReference type="EMBL" id="KZ664723">
    <property type="protein sequence ID" value="PPS03606.1"/>
    <property type="molecule type" value="Genomic_DNA"/>
</dbReference>
<dbReference type="OrthoDB" id="1000879at2759"/>
<protein>
    <submittedName>
        <fullName evidence="1">Uncharacterized protein</fullName>
    </submittedName>
</protein>